<sequence>MKKCGRTSDSRQNGTSSSVTVQFATPSLWSESSLLFGRRKGRYQPLTVRGGEGMQMQVIPHRIVMLGDYSSGDAECCTTITQDGREMQMWLFVDLHNFEMFCKQCTESIDCCVACYSITTGQTYRNVIEKWIPEFMNMFPGKPIILCGLDDSEVCTCSGGMHEMMFQHDFNFCSSHLIQMDVSIFDKRSVKSLYNCIKSTSNDPKFKHKKEFKMKACNLM</sequence>
<dbReference type="Proteomes" id="UP000093561">
    <property type="component" value="Unassembled WGS sequence"/>
</dbReference>
<dbReference type="WBParaSite" id="mrna-Wban_07163">
    <property type="protein sequence ID" value="mrna-Wban_07163"/>
    <property type="gene ID" value="Wban_07163"/>
</dbReference>
<evidence type="ECO:0000313" key="1">
    <source>
        <dbReference type="Proteomes" id="UP000093561"/>
    </source>
</evidence>
<dbReference type="Gene3D" id="3.40.50.300">
    <property type="entry name" value="P-loop containing nucleotide triphosphate hydrolases"/>
    <property type="match status" value="1"/>
</dbReference>
<proteinExistence type="predicted"/>
<evidence type="ECO:0000313" key="2">
    <source>
        <dbReference type="WBParaSite" id="mrna-Wban_07163"/>
    </source>
</evidence>
<organism evidence="1 2">
    <name type="scientific">Wuchereria bancrofti</name>
    <dbReference type="NCBI Taxonomy" id="6293"/>
    <lineage>
        <taxon>Eukaryota</taxon>
        <taxon>Metazoa</taxon>
        <taxon>Ecdysozoa</taxon>
        <taxon>Nematoda</taxon>
        <taxon>Chromadorea</taxon>
        <taxon>Rhabditida</taxon>
        <taxon>Spirurina</taxon>
        <taxon>Spiruromorpha</taxon>
        <taxon>Filarioidea</taxon>
        <taxon>Onchocercidae</taxon>
        <taxon>Wuchereria</taxon>
    </lineage>
</organism>
<dbReference type="InterPro" id="IPR001806">
    <property type="entry name" value="Small_GTPase"/>
</dbReference>
<dbReference type="SUPFAM" id="SSF52540">
    <property type="entry name" value="P-loop containing nucleoside triphosphate hydrolases"/>
    <property type="match status" value="1"/>
</dbReference>
<dbReference type="GO" id="GO:0003924">
    <property type="term" value="F:GTPase activity"/>
    <property type="evidence" value="ECO:0007669"/>
    <property type="project" value="InterPro"/>
</dbReference>
<dbReference type="AlphaFoldDB" id="A0AAF5PXR2"/>
<dbReference type="Pfam" id="PF00071">
    <property type="entry name" value="Ras"/>
    <property type="match status" value="1"/>
</dbReference>
<accession>A0AAF5PXR2</accession>
<protein>
    <submittedName>
        <fullName evidence="2">Uncharacterized protein</fullName>
    </submittedName>
</protein>
<dbReference type="GO" id="GO:0005525">
    <property type="term" value="F:GTP binding"/>
    <property type="evidence" value="ECO:0007669"/>
    <property type="project" value="InterPro"/>
</dbReference>
<name>A0AAF5PXR2_WUCBA</name>
<reference evidence="1" key="1">
    <citation type="submission" date="2015-03" db="EMBL/GenBank/DDBJ databases">
        <title>Wuchereria bancrofti Genome Sequencing Papua New Guinea Strain.</title>
        <authorList>
            <person name="Small S.T."/>
            <person name="Serre D."/>
            <person name="Zimmerman P.A."/>
        </authorList>
    </citation>
    <scope>NUCLEOTIDE SEQUENCE [LARGE SCALE GENOMIC DNA]</scope>
    <source>
        <strain evidence="1">pt0022</strain>
    </source>
</reference>
<reference evidence="2" key="3">
    <citation type="submission" date="2024-02" db="UniProtKB">
        <authorList>
            <consortium name="WormBaseParasite"/>
        </authorList>
    </citation>
    <scope>IDENTIFICATION</scope>
    <source>
        <strain evidence="2">pt0022</strain>
    </source>
</reference>
<dbReference type="InterPro" id="IPR027417">
    <property type="entry name" value="P-loop_NTPase"/>
</dbReference>
<reference evidence="1" key="2">
    <citation type="journal article" date="2016" name="Mol. Ecol.">
        <title>Population genomics of the filarial nematode parasite Wuchereria bancrofti from mosquitoes.</title>
        <authorList>
            <person name="Small S.T."/>
            <person name="Reimer L.J."/>
            <person name="Tisch D.J."/>
            <person name="King C.L."/>
            <person name="Christensen B.M."/>
            <person name="Siba P.M."/>
            <person name="Kazura J.W."/>
            <person name="Serre D."/>
            <person name="Zimmerman P.A."/>
        </authorList>
    </citation>
    <scope>NUCLEOTIDE SEQUENCE</scope>
    <source>
        <strain evidence="1">pt0022</strain>
    </source>
</reference>